<protein>
    <submittedName>
        <fullName evidence="1">Uncharacterized protein</fullName>
    </submittedName>
</protein>
<keyword evidence="2" id="KW-1185">Reference proteome</keyword>
<dbReference type="EMBL" id="SRZB01000004">
    <property type="protein sequence ID" value="TGX99894.1"/>
    <property type="molecule type" value="Genomic_DNA"/>
</dbReference>
<proteinExistence type="predicted"/>
<dbReference type="Proteomes" id="UP000307720">
    <property type="component" value="Unassembled WGS sequence"/>
</dbReference>
<name>A0AC61R165_9FIRM</name>
<evidence type="ECO:0000313" key="1">
    <source>
        <dbReference type="EMBL" id="TGX99894.1"/>
    </source>
</evidence>
<organism evidence="1 2">
    <name type="scientific">Hominisplanchenecus murintestinalis</name>
    <dbReference type="NCBI Taxonomy" id="2941517"/>
    <lineage>
        <taxon>Bacteria</taxon>
        <taxon>Bacillati</taxon>
        <taxon>Bacillota</taxon>
        <taxon>Clostridia</taxon>
        <taxon>Lachnospirales</taxon>
        <taxon>Lachnospiraceae</taxon>
        <taxon>Hominisplanchenecus</taxon>
    </lineage>
</organism>
<reference evidence="1" key="1">
    <citation type="submission" date="2019-04" db="EMBL/GenBank/DDBJ databases">
        <title>Microbes associate with the intestines of laboratory mice.</title>
        <authorList>
            <person name="Navarre W."/>
            <person name="Wong E."/>
            <person name="Huang K."/>
            <person name="Tropini C."/>
            <person name="Ng K."/>
            <person name="Yu B."/>
        </authorList>
    </citation>
    <scope>NUCLEOTIDE SEQUENCE</scope>
    <source>
        <strain evidence="1">NM72_1-8</strain>
    </source>
</reference>
<accession>A0AC61R165</accession>
<evidence type="ECO:0000313" key="2">
    <source>
        <dbReference type="Proteomes" id="UP000307720"/>
    </source>
</evidence>
<comment type="caution">
    <text evidence="1">The sequence shown here is derived from an EMBL/GenBank/DDBJ whole genome shotgun (WGS) entry which is preliminary data.</text>
</comment>
<sequence>MGRRGDRRPKEVMNPGCPSGKRNPRNRLWQAGRDNGTDHNGTSSRLPKDLGRVPAACACSGKAAAYAGL</sequence>
<gene>
    <name evidence="1" type="ORF">E5357_03990</name>
</gene>